<protein>
    <submittedName>
        <fullName evidence="1">Uncharacterized protein</fullName>
    </submittedName>
</protein>
<gene>
    <name evidence="1" type="ORF">K443DRAFT_684193</name>
</gene>
<reference evidence="2" key="2">
    <citation type="submission" date="2015-01" db="EMBL/GenBank/DDBJ databases">
        <title>Evolutionary Origins and Diversification of the Mycorrhizal Mutualists.</title>
        <authorList>
            <consortium name="DOE Joint Genome Institute"/>
            <consortium name="Mycorrhizal Genomics Consortium"/>
            <person name="Kohler A."/>
            <person name="Kuo A."/>
            <person name="Nagy L.G."/>
            <person name="Floudas D."/>
            <person name="Copeland A."/>
            <person name="Barry K.W."/>
            <person name="Cichocki N."/>
            <person name="Veneault-Fourrey C."/>
            <person name="LaButti K."/>
            <person name="Lindquist E.A."/>
            <person name="Lipzen A."/>
            <person name="Lundell T."/>
            <person name="Morin E."/>
            <person name="Murat C."/>
            <person name="Riley R."/>
            <person name="Ohm R."/>
            <person name="Sun H."/>
            <person name="Tunlid A."/>
            <person name="Henrissat B."/>
            <person name="Grigoriev I.V."/>
            <person name="Hibbett D.S."/>
            <person name="Martin F."/>
        </authorList>
    </citation>
    <scope>NUCLEOTIDE SEQUENCE [LARGE SCALE GENOMIC DNA]</scope>
    <source>
        <strain evidence="2">LaAM-08-1</strain>
    </source>
</reference>
<evidence type="ECO:0000313" key="2">
    <source>
        <dbReference type="Proteomes" id="UP000054477"/>
    </source>
</evidence>
<dbReference type="Proteomes" id="UP000054477">
    <property type="component" value="Unassembled WGS sequence"/>
</dbReference>
<reference evidence="1 2" key="1">
    <citation type="submission" date="2014-04" db="EMBL/GenBank/DDBJ databases">
        <authorList>
            <consortium name="DOE Joint Genome Institute"/>
            <person name="Kuo A."/>
            <person name="Kohler A."/>
            <person name="Nagy L.G."/>
            <person name="Floudas D."/>
            <person name="Copeland A."/>
            <person name="Barry K.W."/>
            <person name="Cichocki N."/>
            <person name="Veneault-Fourrey C."/>
            <person name="LaButti K."/>
            <person name="Lindquist E.A."/>
            <person name="Lipzen A."/>
            <person name="Lundell T."/>
            <person name="Morin E."/>
            <person name="Murat C."/>
            <person name="Sun H."/>
            <person name="Tunlid A."/>
            <person name="Henrissat B."/>
            <person name="Grigoriev I.V."/>
            <person name="Hibbett D.S."/>
            <person name="Martin F."/>
            <person name="Nordberg H.P."/>
            <person name="Cantor M.N."/>
            <person name="Hua S.X."/>
        </authorList>
    </citation>
    <scope>NUCLEOTIDE SEQUENCE [LARGE SCALE GENOMIC DNA]</scope>
    <source>
        <strain evidence="1 2">LaAM-08-1</strain>
    </source>
</reference>
<proteinExistence type="predicted"/>
<sequence length="69" mass="7399">MYGRHRITPPSSACNFLHAGNPAKIYGGANALSIYDRSGQVTTDGAVEEFQCRHKSVKERVGCSAGNCL</sequence>
<organism evidence="1 2">
    <name type="scientific">Laccaria amethystina LaAM-08-1</name>
    <dbReference type="NCBI Taxonomy" id="1095629"/>
    <lineage>
        <taxon>Eukaryota</taxon>
        <taxon>Fungi</taxon>
        <taxon>Dikarya</taxon>
        <taxon>Basidiomycota</taxon>
        <taxon>Agaricomycotina</taxon>
        <taxon>Agaricomycetes</taxon>
        <taxon>Agaricomycetidae</taxon>
        <taxon>Agaricales</taxon>
        <taxon>Agaricineae</taxon>
        <taxon>Hydnangiaceae</taxon>
        <taxon>Laccaria</taxon>
    </lineage>
</organism>
<dbReference type="OrthoDB" id="5985073at2759"/>
<dbReference type="AlphaFoldDB" id="A0A0C9WR68"/>
<dbReference type="EMBL" id="KN838821">
    <property type="protein sequence ID" value="KIJ93845.1"/>
    <property type="molecule type" value="Genomic_DNA"/>
</dbReference>
<evidence type="ECO:0000313" key="1">
    <source>
        <dbReference type="EMBL" id="KIJ93845.1"/>
    </source>
</evidence>
<dbReference type="HOGENOM" id="CLU_2776316_0_0_1"/>
<name>A0A0C9WR68_9AGAR</name>
<keyword evidence="2" id="KW-1185">Reference proteome</keyword>
<accession>A0A0C9WR68</accession>